<dbReference type="Pfam" id="PF03717">
    <property type="entry name" value="PBP_dimer"/>
    <property type="match status" value="1"/>
</dbReference>
<evidence type="ECO:0000259" key="5">
    <source>
        <dbReference type="PROSITE" id="PS51178"/>
    </source>
</evidence>
<protein>
    <submittedName>
        <fullName evidence="6">Transpeptidase family protein</fullName>
    </submittedName>
</protein>
<proteinExistence type="predicted"/>
<dbReference type="CDD" id="cd06575">
    <property type="entry name" value="PASTA_Pbp2x-like_2"/>
    <property type="match status" value="1"/>
</dbReference>
<dbReference type="InterPro" id="IPR005543">
    <property type="entry name" value="PASTA_dom"/>
</dbReference>
<dbReference type="SUPFAM" id="SSF56519">
    <property type="entry name" value="Penicillin binding protein dimerisation domain"/>
    <property type="match status" value="1"/>
</dbReference>
<dbReference type="InterPro" id="IPR005311">
    <property type="entry name" value="PBP_dimer"/>
</dbReference>
<dbReference type="Gene3D" id="3.90.1310.10">
    <property type="entry name" value="Penicillin-binding protein 2a (Domain 2)"/>
    <property type="match status" value="1"/>
</dbReference>
<dbReference type="InterPro" id="IPR050515">
    <property type="entry name" value="Beta-lactam/transpept"/>
</dbReference>
<dbReference type="Pfam" id="PF00905">
    <property type="entry name" value="Transpeptidase"/>
    <property type="match status" value="1"/>
</dbReference>
<evidence type="ECO:0000256" key="2">
    <source>
        <dbReference type="ARBA" id="ARBA00022645"/>
    </source>
</evidence>
<dbReference type="RefSeq" id="WP_188244011.1">
    <property type="nucleotide sequence ID" value="NZ_JABTCF010000007.1"/>
</dbReference>
<accession>A0ABR7V128</accession>
<keyword evidence="2" id="KW-0121">Carboxypeptidase</keyword>
<organism evidence="6 7">
    <name type="scientific">Maribacter aquimaris</name>
    <dbReference type="NCBI Taxonomy" id="2737171"/>
    <lineage>
        <taxon>Bacteria</taxon>
        <taxon>Pseudomonadati</taxon>
        <taxon>Bacteroidota</taxon>
        <taxon>Flavobacteriia</taxon>
        <taxon>Flavobacteriales</taxon>
        <taxon>Flavobacteriaceae</taxon>
        <taxon>Maribacter</taxon>
    </lineage>
</organism>
<dbReference type="PROSITE" id="PS51178">
    <property type="entry name" value="PASTA"/>
    <property type="match status" value="1"/>
</dbReference>
<dbReference type="PROSITE" id="PS51257">
    <property type="entry name" value="PROKAR_LIPOPROTEIN"/>
    <property type="match status" value="1"/>
</dbReference>
<dbReference type="SUPFAM" id="SSF54184">
    <property type="entry name" value="Penicillin-binding protein 2x (pbp-2x), c-terminal domain"/>
    <property type="match status" value="1"/>
</dbReference>
<dbReference type="SUPFAM" id="SSF56601">
    <property type="entry name" value="beta-lactamase/transpeptidase-like"/>
    <property type="match status" value="1"/>
</dbReference>
<keyword evidence="3 4" id="KW-0472">Membrane</keyword>
<evidence type="ECO:0000256" key="3">
    <source>
        <dbReference type="ARBA" id="ARBA00023136"/>
    </source>
</evidence>
<keyword evidence="4" id="KW-1133">Transmembrane helix</keyword>
<keyword evidence="4" id="KW-0812">Transmembrane</keyword>
<dbReference type="EMBL" id="JABTCF010000007">
    <property type="protein sequence ID" value="MBD0778529.1"/>
    <property type="molecule type" value="Genomic_DNA"/>
</dbReference>
<dbReference type="InterPro" id="IPR012338">
    <property type="entry name" value="Beta-lactam/transpept-like"/>
</dbReference>
<keyword evidence="2" id="KW-0378">Hydrolase</keyword>
<name>A0ABR7V128_9FLAO</name>
<feature type="domain" description="PASTA" evidence="5">
    <location>
        <begin position="610"/>
        <end position="668"/>
    </location>
</feature>
<dbReference type="Gene3D" id="3.30.450.330">
    <property type="match status" value="1"/>
</dbReference>
<dbReference type="PANTHER" id="PTHR30627">
    <property type="entry name" value="PEPTIDOGLYCAN D,D-TRANSPEPTIDASE"/>
    <property type="match status" value="1"/>
</dbReference>
<reference evidence="6" key="1">
    <citation type="submission" date="2020-05" db="EMBL/GenBank/DDBJ databases">
        <title>The draft genome sequence of Maribacter sp. ANRC-HE7.</title>
        <authorList>
            <person name="Mu L."/>
        </authorList>
    </citation>
    <scope>NUCLEOTIDE SEQUENCE</scope>
    <source>
        <strain evidence="6">ANRC-HE7</strain>
    </source>
</reference>
<dbReference type="InterPro" id="IPR001460">
    <property type="entry name" value="PCN-bd_Tpept"/>
</dbReference>
<sequence>MAVTEKSILNRLYIVAGFLFLFACAVLFKLVSIQLVHGDKYRDLAHKRTERMFTIAPNRGNLYSDDGSLLATSVSKYTIRFDAVTVSDADFKANVKPLSEALAKLTGKSSSHYQQLLRKAKANKNRYTLLVRNLDYSEYMDVKDFPLLRKGPYKGGLIVEQKTVREHPLGKIAERSVGYERKDENGYYTRVGLEGAFGQYLRGVEGKRLKQKIAKGQWKPIGMDNIVEPKDGYDVISTIDINIQDIAHHALLRQLEHYKADHGTVIVMETETGEVKAISNLGRTQEGRYYERLNYAIGESHEPGSTFKLMNLVAALDDKVIDTSSVVDTEKGYWKIYNHRVKDSKHGGYGKISIAKAFEVSSNTAFAKTIHNGYKENPSRYVNHLLNMGIGTELGLPIKGEGKPVLRSPGDKGWSGLSLAQMAYGYEISMTPLQVLTFYNAIANDGEMVKPRLIKEVKEWDRTVVKFEKEVINPSICSKETVAKVQQLLKDVVEKKHGTGHRLYSPNFSMAGKTGTAQKDYVSKDPDKLKYISTFAGYFPAEEPKYSCIVVIHEPDKSVGYYGADVSGPVFKSVAQKVYATNPLIDEVEMMKGEDEQLEQSYQKYYAEAQKKYKKVPNVKGMSGMDAISILENLGITVEVKGNGKVKKQSISQGTDISKVEKIILELS</sequence>
<keyword evidence="7" id="KW-1185">Reference proteome</keyword>
<dbReference type="InterPro" id="IPR036138">
    <property type="entry name" value="PBP_dimer_sf"/>
</dbReference>
<evidence type="ECO:0000256" key="1">
    <source>
        <dbReference type="ARBA" id="ARBA00004370"/>
    </source>
</evidence>
<evidence type="ECO:0000256" key="4">
    <source>
        <dbReference type="SAM" id="Phobius"/>
    </source>
</evidence>
<dbReference type="Pfam" id="PF03793">
    <property type="entry name" value="PASTA"/>
    <property type="match status" value="1"/>
</dbReference>
<dbReference type="SMART" id="SM00740">
    <property type="entry name" value="PASTA"/>
    <property type="match status" value="1"/>
</dbReference>
<gene>
    <name evidence="6" type="ORF">HPE56_12055</name>
</gene>
<keyword evidence="2" id="KW-0645">Protease</keyword>
<evidence type="ECO:0000313" key="6">
    <source>
        <dbReference type="EMBL" id="MBD0778529.1"/>
    </source>
</evidence>
<evidence type="ECO:0000313" key="7">
    <source>
        <dbReference type="Proteomes" id="UP001166021"/>
    </source>
</evidence>
<comment type="subcellular location">
    <subcellularLocation>
        <location evidence="1">Membrane</location>
    </subcellularLocation>
</comment>
<dbReference type="Proteomes" id="UP001166021">
    <property type="component" value="Unassembled WGS sequence"/>
</dbReference>
<feature type="transmembrane region" description="Helical" evidence="4">
    <location>
        <begin position="12"/>
        <end position="31"/>
    </location>
</feature>
<dbReference type="Gene3D" id="3.40.710.10">
    <property type="entry name" value="DD-peptidase/beta-lactamase superfamily"/>
    <property type="match status" value="1"/>
</dbReference>
<comment type="caution">
    <text evidence="6">The sequence shown here is derived from an EMBL/GenBank/DDBJ whole genome shotgun (WGS) entry which is preliminary data.</text>
</comment>
<dbReference type="PANTHER" id="PTHR30627:SF1">
    <property type="entry name" value="PEPTIDOGLYCAN D,D-TRANSPEPTIDASE FTSI"/>
    <property type="match status" value="1"/>
</dbReference>